<evidence type="ECO:0000256" key="2">
    <source>
        <dbReference type="ARBA" id="ARBA00004687"/>
    </source>
</evidence>
<comment type="similarity">
    <text evidence="3 11">Belongs to the PIGV family.</text>
</comment>
<evidence type="ECO:0000256" key="10">
    <source>
        <dbReference type="ARBA" id="ARBA00023136"/>
    </source>
</evidence>
<feature type="transmembrane region" description="Helical" evidence="11">
    <location>
        <begin position="263"/>
        <end position="284"/>
    </location>
</feature>
<keyword evidence="8 11" id="KW-0256">Endoplasmic reticulum</keyword>
<feature type="transmembrane region" description="Helical" evidence="11">
    <location>
        <begin position="455"/>
        <end position="473"/>
    </location>
</feature>
<dbReference type="EMBL" id="RDQH01000329">
    <property type="protein sequence ID" value="RXI03765.1"/>
    <property type="molecule type" value="Genomic_DNA"/>
</dbReference>
<reference evidence="12 13" key="1">
    <citation type="submission" date="2018-10" db="EMBL/GenBank/DDBJ databases">
        <title>A high-quality apple genome assembly.</title>
        <authorList>
            <person name="Hu J."/>
        </authorList>
    </citation>
    <scope>NUCLEOTIDE SEQUENCE [LARGE SCALE GENOMIC DNA]</scope>
    <source>
        <strain evidence="13">cv. HFTH1</strain>
        <tissue evidence="12">Young leaf</tissue>
    </source>
</reference>
<gene>
    <name evidence="12" type="ORF">DVH24_038039</name>
</gene>
<evidence type="ECO:0000256" key="3">
    <source>
        <dbReference type="ARBA" id="ARBA00008698"/>
    </source>
</evidence>
<keyword evidence="10 11" id="KW-0472">Membrane</keyword>
<comment type="pathway">
    <text evidence="2 11">Glycolipid biosynthesis; glycosylphosphatidylinositol-anchor biosynthesis.</text>
</comment>
<feature type="transmembrane region" description="Helical" evidence="11">
    <location>
        <begin position="95"/>
        <end position="117"/>
    </location>
</feature>
<dbReference type="UniPathway" id="UPA00196"/>
<dbReference type="PANTHER" id="PTHR12468:SF2">
    <property type="entry name" value="GPI MANNOSYLTRANSFERASE 2"/>
    <property type="match status" value="1"/>
</dbReference>
<feature type="transmembrane region" description="Helical" evidence="11">
    <location>
        <begin position="178"/>
        <end position="199"/>
    </location>
</feature>
<keyword evidence="9 11" id="KW-1133">Transmembrane helix</keyword>
<keyword evidence="5 11" id="KW-0328">Glycosyltransferase</keyword>
<keyword evidence="13" id="KW-1185">Reference proteome</keyword>
<dbReference type="EC" id="2.4.1.-" evidence="11"/>
<name>A0A498KD66_MALDO</name>
<dbReference type="PANTHER" id="PTHR12468">
    <property type="entry name" value="GPI MANNOSYLTRANSFERASE 2"/>
    <property type="match status" value="1"/>
</dbReference>
<accession>A0A498KD66</accession>
<feature type="transmembrane region" description="Helical" evidence="11">
    <location>
        <begin position="219"/>
        <end position="243"/>
    </location>
</feature>
<evidence type="ECO:0000256" key="5">
    <source>
        <dbReference type="ARBA" id="ARBA00022676"/>
    </source>
</evidence>
<keyword evidence="4 11" id="KW-0337">GPI-anchor biosynthesis</keyword>
<dbReference type="InterPro" id="IPR007315">
    <property type="entry name" value="PIG-V/Gpi18"/>
</dbReference>
<dbReference type="GO" id="GO:0031501">
    <property type="term" value="C:mannosyltransferase complex"/>
    <property type="evidence" value="ECO:0007669"/>
    <property type="project" value="TreeGrafter"/>
</dbReference>
<evidence type="ECO:0000313" key="13">
    <source>
        <dbReference type="Proteomes" id="UP000290289"/>
    </source>
</evidence>
<protein>
    <recommendedName>
        <fullName evidence="11">GPI mannosyltransferase 2</fullName>
        <ecNumber evidence="11">2.4.1.-</ecNumber>
    </recommendedName>
</protein>
<evidence type="ECO:0000313" key="12">
    <source>
        <dbReference type="EMBL" id="RXI03765.1"/>
    </source>
</evidence>
<evidence type="ECO:0000256" key="9">
    <source>
        <dbReference type="ARBA" id="ARBA00022989"/>
    </source>
</evidence>
<feature type="transmembrane region" description="Helical" evidence="11">
    <location>
        <begin position="155"/>
        <end position="172"/>
    </location>
</feature>
<evidence type="ECO:0000256" key="1">
    <source>
        <dbReference type="ARBA" id="ARBA00004477"/>
    </source>
</evidence>
<dbReference type="AlphaFoldDB" id="A0A498KD66"/>
<dbReference type="Pfam" id="PF04188">
    <property type="entry name" value="Mannosyl_trans2"/>
    <property type="match status" value="2"/>
</dbReference>
<evidence type="ECO:0000256" key="8">
    <source>
        <dbReference type="ARBA" id="ARBA00022824"/>
    </source>
</evidence>
<proteinExistence type="inferred from homology"/>
<comment type="caution">
    <text evidence="12">The sequence shown here is derived from an EMBL/GenBank/DDBJ whole genome shotgun (WGS) entry which is preliminary data.</text>
</comment>
<evidence type="ECO:0000256" key="6">
    <source>
        <dbReference type="ARBA" id="ARBA00022679"/>
    </source>
</evidence>
<feature type="transmembrane region" description="Helical" evidence="11">
    <location>
        <begin position="123"/>
        <end position="143"/>
    </location>
</feature>
<feature type="transmembrane region" description="Helical" evidence="11">
    <location>
        <begin position="508"/>
        <end position="529"/>
    </location>
</feature>
<dbReference type="GO" id="GO:0005789">
    <property type="term" value="C:endoplasmic reticulum membrane"/>
    <property type="evidence" value="ECO:0007669"/>
    <property type="project" value="UniProtKB-SubCell"/>
</dbReference>
<sequence>MTEKGVGHSINNTYTYSLPYTCNYDTSAPINPDCLSTIPAQKNVLFHSLGSAIESSIVWDSVYFVRIAEYGYEYEQTYAFFPLLHLCMSFLSRTGVVLCVSVLAPLVPVLAPLVPVIGQRAVLGLSGYVINNIGFVFAAVYLYRLRLSSALYCRYSETLFVLFSVGGLYHLISGKDVIAVLWFALSGFSRFNGVLNAGYFCFQTMHQAYDAVFLRKRPFAVVGGALLCICIFVPFIAFQAYGYNNLCLGHLPSDMRPWCNARLPNFLLASPILSLALCSIVHYAKSNPENFFSLGFRAPLEDKDSAAVLFSLAEYSSRSQGFTFKQPLLCDLTYYYCHCFIAYSVDVCEATCNQSFANVTENRTRKQVNKDGPALLPEEHKNTRIHRPTPLSGKRLCSCCCCYTSASILCILKALDNLVQFQHSFMKLWLSMTRKVFFQRWCEDAALRSEWHNRLVITILVFSLCSLLVLLRYFSGKVATRFLSFSPPLYWFASYIMKSRGTGKRWGYIVWAYSAAYILLGSLLFSNFYPFT</sequence>
<evidence type="ECO:0000256" key="4">
    <source>
        <dbReference type="ARBA" id="ARBA00022502"/>
    </source>
</evidence>
<keyword evidence="6 11" id="KW-0808">Transferase</keyword>
<dbReference type="GO" id="GO:0004376">
    <property type="term" value="F:GPI mannosyltransferase activity"/>
    <property type="evidence" value="ECO:0007669"/>
    <property type="project" value="InterPro"/>
</dbReference>
<dbReference type="GO" id="GO:0000009">
    <property type="term" value="F:alpha-1,6-mannosyltransferase activity"/>
    <property type="evidence" value="ECO:0007669"/>
    <property type="project" value="InterPro"/>
</dbReference>
<comment type="function">
    <text evidence="11">Mannosyltransferase involved in glycosylphosphatidylinositol-anchor biosynthesis.</text>
</comment>
<comment type="subcellular location">
    <subcellularLocation>
        <location evidence="1 11">Endoplasmic reticulum membrane</location>
        <topology evidence="1 11">Multi-pass membrane protein</topology>
    </subcellularLocation>
</comment>
<keyword evidence="7 11" id="KW-0812">Transmembrane</keyword>
<organism evidence="12 13">
    <name type="scientific">Malus domestica</name>
    <name type="common">Apple</name>
    <name type="synonym">Pyrus malus</name>
    <dbReference type="NCBI Taxonomy" id="3750"/>
    <lineage>
        <taxon>Eukaryota</taxon>
        <taxon>Viridiplantae</taxon>
        <taxon>Streptophyta</taxon>
        <taxon>Embryophyta</taxon>
        <taxon>Tracheophyta</taxon>
        <taxon>Spermatophyta</taxon>
        <taxon>Magnoliopsida</taxon>
        <taxon>eudicotyledons</taxon>
        <taxon>Gunneridae</taxon>
        <taxon>Pentapetalae</taxon>
        <taxon>rosids</taxon>
        <taxon>fabids</taxon>
        <taxon>Rosales</taxon>
        <taxon>Rosaceae</taxon>
        <taxon>Amygdaloideae</taxon>
        <taxon>Maleae</taxon>
        <taxon>Malus</taxon>
    </lineage>
</organism>
<dbReference type="Proteomes" id="UP000290289">
    <property type="component" value="Chromosome 3"/>
</dbReference>
<dbReference type="STRING" id="3750.A0A498KD66"/>
<dbReference type="GO" id="GO:0006506">
    <property type="term" value="P:GPI anchor biosynthetic process"/>
    <property type="evidence" value="ECO:0007669"/>
    <property type="project" value="UniProtKB-UniPathway"/>
</dbReference>
<evidence type="ECO:0000256" key="11">
    <source>
        <dbReference type="RuleBase" id="RU363112"/>
    </source>
</evidence>
<evidence type="ECO:0000256" key="7">
    <source>
        <dbReference type="ARBA" id="ARBA00022692"/>
    </source>
</evidence>